<proteinExistence type="predicted"/>
<sequence>MSRAVYRRGMHVVITGSTGLIGTALVKKLSADGHDVTRLVRRTPRPGEAHWNPADGTIEAAALEGADAVVHLAGAGIGDHRWTTEYKRELVDSRVLGTELLASTIASLDRKPAVLLSGSAIGVYGARGDEELDERSSVGSGFLADLCVQWEAATAAASEAGVRVAHLRTGIVLAESAGALAKQLPLFKLGLGGKFGNGSQWQSWISLDDEVRAITHLITAPVHGAVNLTAPAPVTQGTFTKTLGKVLHRPTVLPIPKFGPKLLLGGELANALLFTGQKVLPKVLLENGFTFQHATLEHALRSILGRAAA</sequence>
<reference evidence="3" key="1">
    <citation type="submission" date="2020-05" db="EMBL/GenBank/DDBJ databases">
        <authorList>
            <person name="Chiriac C."/>
            <person name="Salcher M."/>
            <person name="Ghai R."/>
            <person name="Kavagutti S V."/>
        </authorList>
    </citation>
    <scope>NUCLEOTIDE SEQUENCE</scope>
</reference>
<dbReference type="Pfam" id="PF08338">
    <property type="entry name" value="DUF1731"/>
    <property type="match status" value="1"/>
</dbReference>
<name>A0A6J6XQA3_9ZZZZ</name>
<protein>
    <submittedName>
        <fullName evidence="3">Unannotated protein</fullName>
    </submittedName>
</protein>
<dbReference type="InterPro" id="IPR001509">
    <property type="entry name" value="Epimerase_deHydtase"/>
</dbReference>
<organism evidence="3">
    <name type="scientific">freshwater metagenome</name>
    <dbReference type="NCBI Taxonomy" id="449393"/>
    <lineage>
        <taxon>unclassified sequences</taxon>
        <taxon>metagenomes</taxon>
        <taxon>ecological metagenomes</taxon>
    </lineage>
</organism>
<evidence type="ECO:0000259" key="2">
    <source>
        <dbReference type="Pfam" id="PF08338"/>
    </source>
</evidence>
<dbReference type="NCBIfam" id="TIGR01777">
    <property type="entry name" value="yfcH"/>
    <property type="match status" value="1"/>
</dbReference>
<evidence type="ECO:0000313" key="3">
    <source>
        <dbReference type="EMBL" id="CAB4798669.1"/>
    </source>
</evidence>
<dbReference type="EMBL" id="CAFAAI010000140">
    <property type="protein sequence ID" value="CAB4798669.1"/>
    <property type="molecule type" value="Genomic_DNA"/>
</dbReference>
<dbReference type="InterPro" id="IPR010099">
    <property type="entry name" value="SDR39U1"/>
</dbReference>
<dbReference type="InterPro" id="IPR036291">
    <property type="entry name" value="NAD(P)-bd_dom_sf"/>
</dbReference>
<dbReference type="AlphaFoldDB" id="A0A6J6XQA3"/>
<evidence type="ECO:0000259" key="1">
    <source>
        <dbReference type="Pfam" id="PF01370"/>
    </source>
</evidence>
<accession>A0A6J6XQA3</accession>
<dbReference type="CDD" id="cd05242">
    <property type="entry name" value="SDR_a8"/>
    <property type="match status" value="1"/>
</dbReference>
<dbReference type="SUPFAM" id="SSF51735">
    <property type="entry name" value="NAD(P)-binding Rossmann-fold domains"/>
    <property type="match status" value="1"/>
</dbReference>
<dbReference type="Gene3D" id="3.40.50.720">
    <property type="entry name" value="NAD(P)-binding Rossmann-like Domain"/>
    <property type="match status" value="1"/>
</dbReference>
<dbReference type="InterPro" id="IPR013549">
    <property type="entry name" value="DUF1731"/>
</dbReference>
<dbReference type="PANTHER" id="PTHR11092">
    <property type="entry name" value="SUGAR NUCLEOTIDE EPIMERASE RELATED"/>
    <property type="match status" value="1"/>
</dbReference>
<feature type="domain" description="NAD-dependent epimerase/dehydratase" evidence="1">
    <location>
        <begin position="12"/>
        <end position="224"/>
    </location>
</feature>
<dbReference type="PANTHER" id="PTHR11092:SF0">
    <property type="entry name" value="EPIMERASE FAMILY PROTEIN SDR39U1"/>
    <property type="match status" value="1"/>
</dbReference>
<gene>
    <name evidence="3" type="ORF">UFOPK2992_00892</name>
</gene>
<feature type="domain" description="DUF1731" evidence="2">
    <location>
        <begin position="255"/>
        <end position="303"/>
    </location>
</feature>
<dbReference type="Pfam" id="PF01370">
    <property type="entry name" value="Epimerase"/>
    <property type="match status" value="1"/>
</dbReference>